<reference evidence="2 3" key="1">
    <citation type="journal article" date="2020" name="BMC Genomics">
        <title>Intraspecific diversification of the crop wild relative Brassica cretica Lam. using demographic model selection.</title>
        <authorList>
            <person name="Kioukis A."/>
            <person name="Michalopoulou V.A."/>
            <person name="Briers L."/>
            <person name="Pirintsos S."/>
            <person name="Studholme D.J."/>
            <person name="Pavlidis P."/>
            <person name="Sarris P.F."/>
        </authorList>
    </citation>
    <scope>NUCLEOTIDE SEQUENCE [LARGE SCALE GENOMIC DNA]</scope>
    <source>
        <strain evidence="3">cv. PFS-1207/04</strain>
    </source>
</reference>
<evidence type="ECO:0000256" key="1">
    <source>
        <dbReference type="SAM" id="MobiDB-lite"/>
    </source>
</evidence>
<dbReference type="Proteomes" id="UP000266723">
    <property type="component" value="Unassembled WGS sequence"/>
</dbReference>
<feature type="region of interest" description="Disordered" evidence="1">
    <location>
        <begin position="40"/>
        <end position="67"/>
    </location>
</feature>
<comment type="caution">
    <text evidence="2">The sequence shown here is derived from an EMBL/GenBank/DDBJ whole genome shotgun (WGS) entry which is preliminary data.</text>
</comment>
<organism evidence="2 3">
    <name type="scientific">Brassica cretica</name>
    <name type="common">Mustard</name>
    <dbReference type="NCBI Taxonomy" id="69181"/>
    <lineage>
        <taxon>Eukaryota</taxon>
        <taxon>Viridiplantae</taxon>
        <taxon>Streptophyta</taxon>
        <taxon>Embryophyta</taxon>
        <taxon>Tracheophyta</taxon>
        <taxon>Spermatophyta</taxon>
        <taxon>Magnoliopsida</taxon>
        <taxon>eudicotyledons</taxon>
        <taxon>Gunneridae</taxon>
        <taxon>Pentapetalae</taxon>
        <taxon>rosids</taxon>
        <taxon>malvids</taxon>
        <taxon>Brassicales</taxon>
        <taxon>Brassicaceae</taxon>
        <taxon>Brassiceae</taxon>
        <taxon>Brassica</taxon>
    </lineage>
</organism>
<feature type="compositionally biased region" description="Basic and acidic residues" evidence="1">
    <location>
        <begin position="40"/>
        <end position="57"/>
    </location>
</feature>
<keyword evidence="3" id="KW-1185">Reference proteome</keyword>
<proteinExistence type="predicted"/>
<feature type="compositionally biased region" description="Polar residues" evidence="1">
    <location>
        <begin position="209"/>
        <end position="222"/>
    </location>
</feature>
<feature type="region of interest" description="Disordered" evidence="1">
    <location>
        <begin position="195"/>
        <end position="222"/>
    </location>
</feature>
<gene>
    <name evidence="2" type="ORF">DY000_02016120</name>
</gene>
<accession>A0ABQ7D6C3</accession>
<dbReference type="EMBL" id="QGKV02000759">
    <property type="protein sequence ID" value="KAF3567050.1"/>
    <property type="molecule type" value="Genomic_DNA"/>
</dbReference>
<protein>
    <submittedName>
        <fullName evidence="2">Uncharacterized protein</fullName>
    </submittedName>
</protein>
<evidence type="ECO:0000313" key="3">
    <source>
        <dbReference type="Proteomes" id="UP000266723"/>
    </source>
</evidence>
<evidence type="ECO:0000313" key="2">
    <source>
        <dbReference type="EMBL" id="KAF3567050.1"/>
    </source>
</evidence>
<name>A0ABQ7D6C3_BRACR</name>
<sequence length="222" mass="25677">MESALDAYQDDQIILPEFRPSDRTRQTDCAVYRIDPRTSGKELRLDPRPDDRTEARLSRPTRQARTDDRARINFERTDSDSYRSFSFLVRLGHTACTDGRTDGLSDYFDPIFEFNHQEFSKATILKLSDDLSHIWSSSVREKLHSDQLVFDCLVWLAPNISLLLVGPVHHIRQQIENRLFVGHVSHIRRQSDTGISKAIPHPSCDPTIHQFSHRSSYQNRTG</sequence>